<sequence length="606" mass="65901">MGKINRVVACDVLVIGGAGAGVMSAVRAAQSGASVALVSKGRVGKSGNTIMIGGGFSIDGHSARKFCDEADANPEYTPEKVFEKLVTSGFFLGDQRLQRVFAQVSGPAVQECLKWAQEAKQLFLFNPGSCSWRTSGAAFGRTVSRGLQSYSQISVFEDVLIAELLTSGGRVCGALGIDLYSGELIQYNAGAVILATGGFQPFSVKNSNSDMTGDGIALALRAGGRAVDMEFLLFIGTILEPAYAKGSLLPFLMTVPAIFRLKAKVTDLDGRELEFPSDPRYKVGPTSGKVNKLLMSEFYGRGVFEKFDRHGGAFYYDYSAYSGDEIREAFQALADGHEKWHRKGYYNGIDLFQLAEDIIQNGKRMKVTLGNEYSMGGVVVNPDFSTDVEGLYAAGEVTGGTFGAFRSGDGLTEMLAHGYVAGVSAARYAEAHERLRPEDTEEKAALLLAPLGRREGPSPIEARIQLERICDEGFNFFRDGNRLERAYEQITALRRSLDGLSVPDGHRAYNLEWMNAVIVRNLSLCAELGIYAALHRKESRGTHLRADYPQVNNAEYLFNFVSSLKDGEAVYEKSTPIPHELPLPVQNYSSVSDFIAQRVLAKESGV</sequence>
<dbReference type="Pfam" id="PF00890">
    <property type="entry name" value="FAD_binding_2"/>
    <property type="match status" value="1"/>
</dbReference>
<evidence type="ECO:0000256" key="2">
    <source>
        <dbReference type="ARBA" id="ARBA00023002"/>
    </source>
</evidence>
<dbReference type="InterPro" id="IPR037099">
    <property type="entry name" value="Fum_R/Succ_DH_flav-like_C_sf"/>
</dbReference>
<dbReference type="PANTHER" id="PTHR11632">
    <property type="entry name" value="SUCCINATE DEHYDROGENASE 2 FLAVOPROTEIN SUBUNIT"/>
    <property type="match status" value="1"/>
</dbReference>
<proteinExistence type="predicted"/>
<dbReference type="Pfam" id="PF02910">
    <property type="entry name" value="Succ_DH_flav_C"/>
    <property type="match status" value="1"/>
</dbReference>
<dbReference type="AlphaFoldDB" id="A0A212J0Z9"/>
<dbReference type="InterPro" id="IPR003953">
    <property type="entry name" value="FAD-dep_OxRdtase_2_FAD-bd"/>
</dbReference>
<dbReference type="Gene3D" id="1.20.58.100">
    <property type="entry name" value="Fumarate reductase/succinate dehydrogenase flavoprotein-like, C-terminal domain"/>
    <property type="match status" value="1"/>
</dbReference>
<evidence type="ECO:0000259" key="3">
    <source>
        <dbReference type="Pfam" id="PF00890"/>
    </source>
</evidence>
<protein>
    <submittedName>
        <fullName evidence="5">Succinate dehydrogenase</fullName>
    </submittedName>
</protein>
<dbReference type="PIRSF" id="PIRSF000171">
    <property type="entry name" value="SDHA_APRA_LASPO"/>
    <property type="match status" value="1"/>
</dbReference>
<dbReference type="SUPFAM" id="SSF46977">
    <property type="entry name" value="Succinate dehydrogenase/fumarate reductase flavoprotein C-terminal domain"/>
    <property type="match status" value="1"/>
</dbReference>
<feature type="domain" description="Fumarate reductase/succinate dehydrogenase flavoprotein-like C-terminal" evidence="4">
    <location>
        <begin position="465"/>
        <end position="563"/>
    </location>
</feature>
<dbReference type="GO" id="GO:0033765">
    <property type="term" value="F:steroid dehydrogenase activity, acting on the CH-CH group of donors"/>
    <property type="evidence" value="ECO:0007669"/>
    <property type="project" value="UniProtKB-ARBA"/>
</dbReference>
<feature type="domain" description="FAD-dependent oxidoreductase 2 FAD-binding" evidence="3">
    <location>
        <begin position="11"/>
        <end position="408"/>
    </location>
</feature>
<organism evidence="5">
    <name type="scientific">uncultured Eubacteriales bacterium</name>
    <dbReference type="NCBI Taxonomy" id="172733"/>
    <lineage>
        <taxon>Bacteria</taxon>
        <taxon>Bacillati</taxon>
        <taxon>Bacillota</taxon>
        <taxon>Clostridia</taxon>
        <taxon>Eubacteriales</taxon>
        <taxon>environmental samples</taxon>
    </lineage>
</organism>
<name>A0A212J0Z9_9FIRM</name>
<evidence type="ECO:0000313" key="5">
    <source>
        <dbReference type="EMBL" id="SBV93148.1"/>
    </source>
</evidence>
<accession>A0A212J0Z9</accession>
<dbReference type="PANTHER" id="PTHR11632:SF51">
    <property type="entry name" value="SUCCINATE DEHYDROGENASE [UBIQUINONE] FLAVOPROTEIN SUBUNIT, MITOCHONDRIAL"/>
    <property type="match status" value="1"/>
</dbReference>
<dbReference type="Gene3D" id="3.90.700.10">
    <property type="entry name" value="Succinate dehydrogenase/fumarate reductase flavoprotein, catalytic domain"/>
    <property type="match status" value="1"/>
</dbReference>
<dbReference type="InterPro" id="IPR015939">
    <property type="entry name" value="Fum_Rdtase/Succ_DH_flav-like_C"/>
</dbReference>
<evidence type="ECO:0000259" key="4">
    <source>
        <dbReference type="Pfam" id="PF02910"/>
    </source>
</evidence>
<keyword evidence="1" id="KW-0285">Flavoprotein</keyword>
<dbReference type="Gene3D" id="3.50.50.60">
    <property type="entry name" value="FAD/NAD(P)-binding domain"/>
    <property type="match status" value="1"/>
</dbReference>
<reference evidence="5" key="1">
    <citation type="submission" date="2016-04" db="EMBL/GenBank/DDBJ databases">
        <authorList>
            <person name="Evans L.H."/>
            <person name="Alamgir A."/>
            <person name="Owens N."/>
            <person name="Weber N.D."/>
            <person name="Virtaneva K."/>
            <person name="Barbian K."/>
            <person name="Babar A."/>
            <person name="Rosenke K."/>
        </authorList>
    </citation>
    <scope>NUCLEOTIDE SEQUENCE</scope>
    <source>
        <strain evidence="5">86</strain>
    </source>
</reference>
<dbReference type="InterPro" id="IPR027477">
    <property type="entry name" value="Succ_DH/fumarate_Rdtase_cat_sf"/>
</dbReference>
<gene>
    <name evidence="5" type="ORF">KL86CLO1_10342</name>
</gene>
<keyword evidence="2" id="KW-0560">Oxidoreductase</keyword>
<dbReference type="SUPFAM" id="SSF51905">
    <property type="entry name" value="FAD/NAD(P)-binding domain"/>
    <property type="match status" value="1"/>
</dbReference>
<dbReference type="InterPro" id="IPR030664">
    <property type="entry name" value="SdhA/FrdA/AprA"/>
</dbReference>
<dbReference type="InterPro" id="IPR036188">
    <property type="entry name" value="FAD/NAD-bd_sf"/>
</dbReference>
<dbReference type="EMBL" id="FLUN01000001">
    <property type="protein sequence ID" value="SBV93148.1"/>
    <property type="molecule type" value="Genomic_DNA"/>
</dbReference>
<evidence type="ECO:0000256" key="1">
    <source>
        <dbReference type="ARBA" id="ARBA00022630"/>
    </source>
</evidence>
<dbReference type="PRINTS" id="PR00368">
    <property type="entry name" value="FADPNR"/>
</dbReference>